<dbReference type="Pfam" id="PF03658">
    <property type="entry name" value="Ub-RnfH"/>
    <property type="match status" value="1"/>
</dbReference>
<dbReference type="Proteomes" id="UP001501788">
    <property type="component" value="Unassembled WGS sequence"/>
</dbReference>
<keyword evidence="4" id="KW-1185">Reference proteome</keyword>
<comment type="caution">
    <text evidence="3">The sequence shown here is derived from an EMBL/GenBank/DDBJ whole genome shotgun (WGS) entry which is preliminary data.</text>
</comment>
<dbReference type="EMBL" id="BAABEX010000002">
    <property type="protein sequence ID" value="GAA4417866.1"/>
    <property type="molecule type" value="Genomic_DNA"/>
</dbReference>
<dbReference type="HAMAP" id="MF_00460">
    <property type="entry name" value="UPF0125_RnfH"/>
    <property type="match status" value="1"/>
</dbReference>
<evidence type="ECO:0000256" key="2">
    <source>
        <dbReference type="HAMAP-Rule" id="MF_00460"/>
    </source>
</evidence>
<dbReference type="PANTHER" id="PTHR37483:SF1">
    <property type="entry name" value="UPF0125 PROTEIN RATB"/>
    <property type="match status" value="1"/>
</dbReference>
<evidence type="ECO:0000313" key="4">
    <source>
        <dbReference type="Proteomes" id="UP001501788"/>
    </source>
</evidence>
<evidence type="ECO:0000256" key="1">
    <source>
        <dbReference type="ARBA" id="ARBA00010645"/>
    </source>
</evidence>
<sequence>MAESADPLVVWVVQCLGPRAVQELSMEVPSGTRVADLLNTLGLSCVQPSDASDAPSNLSVGIWGRKVGPEQTLREGDRIELYRPLLVDPKVARRERFTRQGARGAGLFSRRRPGGKAGY</sequence>
<comment type="similarity">
    <text evidence="1 2">Belongs to the UPF0125 (RnfH) family.</text>
</comment>
<gene>
    <name evidence="3" type="ORF">GCM10023090_02090</name>
</gene>
<accession>A0ABP8KY32</accession>
<protein>
    <recommendedName>
        <fullName evidence="2">UPF0125 protein GCM10023090_02090</fullName>
    </recommendedName>
</protein>
<organism evidence="3 4">
    <name type="scientific">Acidovorax lacteus</name>
    <dbReference type="NCBI Taxonomy" id="1924988"/>
    <lineage>
        <taxon>Bacteria</taxon>
        <taxon>Pseudomonadati</taxon>
        <taxon>Pseudomonadota</taxon>
        <taxon>Betaproteobacteria</taxon>
        <taxon>Burkholderiales</taxon>
        <taxon>Comamonadaceae</taxon>
        <taxon>Acidovorax</taxon>
    </lineage>
</organism>
<dbReference type="Gene3D" id="3.10.20.280">
    <property type="entry name" value="RnfH-like"/>
    <property type="match status" value="1"/>
</dbReference>
<evidence type="ECO:0000313" key="3">
    <source>
        <dbReference type="EMBL" id="GAA4417866.1"/>
    </source>
</evidence>
<reference evidence="4" key="1">
    <citation type="journal article" date="2019" name="Int. J. Syst. Evol. Microbiol.">
        <title>The Global Catalogue of Microorganisms (GCM) 10K type strain sequencing project: providing services to taxonomists for standard genome sequencing and annotation.</title>
        <authorList>
            <consortium name="The Broad Institute Genomics Platform"/>
            <consortium name="The Broad Institute Genome Sequencing Center for Infectious Disease"/>
            <person name="Wu L."/>
            <person name="Ma J."/>
        </authorList>
    </citation>
    <scope>NUCLEOTIDE SEQUENCE [LARGE SCALE GENOMIC DNA]</scope>
    <source>
        <strain evidence="4">JCM 31890</strain>
    </source>
</reference>
<dbReference type="InterPro" id="IPR037021">
    <property type="entry name" value="RnfH_sf"/>
</dbReference>
<dbReference type="InterPro" id="IPR005346">
    <property type="entry name" value="RnfH"/>
</dbReference>
<name>A0ABP8KY32_9BURK</name>
<dbReference type="SUPFAM" id="SSF54285">
    <property type="entry name" value="MoaD/ThiS"/>
    <property type="match status" value="1"/>
</dbReference>
<dbReference type="PANTHER" id="PTHR37483">
    <property type="entry name" value="UPF0125 PROTEIN RATB"/>
    <property type="match status" value="1"/>
</dbReference>
<dbReference type="InterPro" id="IPR016155">
    <property type="entry name" value="Mopterin_synth/thiamin_S_b"/>
</dbReference>
<proteinExistence type="inferred from homology"/>